<dbReference type="Proteomes" id="UP000887566">
    <property type="component" value="Unplaced"/>
</dbReference>
<feature type="chain" id="PRO_5037413638" evidence="1">
    <location>
        <begin position="22"/>
        <end position="126"/>
    </location>
</feature>
<evidence type="ECO:0000313" key="3">
    <source>
        <dbReference type="WBParaSite" id="PSAMB.scaffold5398size11795.g26530.t1"/>
    </source>
</evidence>
<feature type="signal peptide" evidence="1">
    <location>
        <begin position="1"/>
        <end position="21"/>
    </location>
</feature>
<dbReference type="AlphaFoldDB" id="A0A914WWQ2"/>
<evidence type="ECO:0000256" key="1">
    <source>
        <dbReference type="SAM" id="SignalP"/>
    </source>
</evidence>
<accession>A0A914WWQ2</accession>
<keyword evidence="1" id="KW-0732">Signal</keyword>
<dbReference type="WBParaSite" id="PSAMB.scaffold5398size11795.g26530.t1">
    <property type="protein sequence ID" value="PSAMB.scaffold5398size11795.g26530.t1"/>
    <property type="gene ID" value="PSAMB.scaffold5398size11795.g26530"/>
</dbReference>
<keyword evidence="2" id="KW-1185">Reference proteome</keyword>
<dbReference type="Gene3D" id="3.10.100.10">
    <property type="entry name" value="Mannose-Binding Protein A, subunit A"/>
    <property type="match status" value="1"/>
</dbReference>
<dbReference type="SUPFAM" id="SSF56436">
    <property type="entry name" value="C-type lectin-like"/>
    <property type="match status" value="1"/>
</dbReference>
<proteinExistence type="predicted"/>
<sequence length="126" mass="13749">MGLRKLFGLLLLASGFPQTVALTELQSLCVGTDRTYFGTSCYVLNKTVLTYSRAKIACEDYLGYKGHLYHIRNEAVKNTTHQLFVSAAGVTGGWTSFEQYNASGARTAGWGLAERDGTVTPVTYLP</sequence>
<organism evidence="2 3">
    <name type="scientific">Plectus sambesii</name>
    <dbReference type="NCBI Taxonomy" id="2011161"/>
    <lineage>
        <taxon>Eukaryota</taxon>
        <taxon>Metazoa</taxon>
        <taxon>Ecdysozoa</taxon>
        <taxon>Nematoda</taxon>
        <taxon>Chromadorea</taxon>
        <taxon>Plectida</taxon>
        <taxon>Plectina</taxon>
        <taxon>Plectoidea</taxon>
        <taxon>Plectidae</taxon>
        <taxon>Plectus</taxon>
    </lineage>
</organism>
<evidence type="ECO:0000313" key="2">
    <source>
        <dbReference type="Proteomes" id="UP000887566"/>
    </source>
</evidence>
<dbReference type="InterPro" id="IPR016186">
    <property type="entry name" value="C-type_lectin-like/link_sf"/>
</dbReference>
<dbReference type="InterPro" id="IPR016187">
    <property type="entry name" value="CTDL_fold"/>
</dbReference>
<protein>
    <submittedName>
        <fullName evidence="3">C-type lectin domain-containing protein</fullName>
    </submittedName>
</protein>
<reference evidence="3" key="1">
    <citation type="submission" date="2022-11" db="UniProtKB">
        <authorList>
            <consortium name="WormBaseParasite"/>
        </authorList>
    </citation>
    <scope>IDENTIFICATION</scope>
</reference>
<name>A0A914WWQ2_9BILA</name>